<accession>A0A095Z8W3</accession>
<keyword evidence="7 9" id="KW-0627">Porphyrin biosynthesis</keyword>
<evidence type="ECO:0000256" key="1">
    <source>
        <dbReference type="ARBA" id="ARBA00007718"/>
    </source>
</evidence>
<dbReference type="PROSITE" id="PS00534">
    <property type="entry name" value="FERROCHELATASE"/>
    <property type="match status" value="1"/>
</dbReference>
<comment type="catalytic activity">
    <reaction evidence="9 10">
        <text>heme b + 2 H(+) = protoporphyrin IX + Fe(2+)</text>
        <dbReference type="Rhea" id="RHEA:22584"/>
        <dbReference type="ChEBI" id="CHEBI:15378"/>
        <dbReference type="ChEBI" id="CHEBI:29033"/>
        <dbReference type="ChEBI" id="CHEBI:57306"/>
        <dbReference type="ChEBI" id="CHEBI:60344"/>
        <dbReference type="EC" id="4.98.1.1"/>
    </reaction>
</comment>
<dbReference type="UniPathway" id="UPA00252">
    <property type="reaction ID" value="UER00325"/>
</dbReference>
<comment type="function">
    <text evidence="9 10">Catalyzes the ferrous insertion into protoporphyrin IX.</text>
</comment>
<dbReference type="SUPFAM" id="SSF53800">
    <property type="entry name" value="Chelatase"/>
    <property type="match status" value="1"/>
</dbReference>
<evidence type="ECO:0000256" key="7">
    <source>
        <dbReference type="ARBA" id="ARBA00023244"/>
    </source>
</evidence>
<dbReference type="InterPro" id="IPR001015">
    <property type="entry name" value="Ferrochelatase"/>
</dbReference>
<dbReference type="EMBL" id="JRNI01000017">
    <property type="protein sequence ID" value="KGF31103.1"/>
    <property type="molecule type" value="Genomic_DNA"/>
</dbReference>
<evidence type="ECO:0000256" key="6">
    <source>
        <dbReference type="ARBA" id="ARBA00023239"/>
    </source>
</evidence>
<comment type="similarity">
    <text evidence="1 9 10">Belongs to the ferrochelatase family.</text>
</comment>
<keyword evidence="12" id="KW-1185">Reference proteome</keyword>
<dbReference type="AlphaFoldDB" id="A0A095Z8W3"/>
<dbReference type="Proteomes" id="UP000029629">
    <property type="component" value="Unassembled WGS sequence"/>
</dbReference>
<evidence type="ECO:0000256" key="9">
    <source>
        <dbReference type="HAMAP-Rule" id="MF_00323"/>
    </source>
</evidence>
<dbReference type="Gene3D" id="3.40.50.1400">
    <property type="match status" value="2"/>
</dbReference>
<comment type="caution">
    <text evidence="11">The sequence shown here is derived from an EMBL/GenBank/DDBJ whole genome shotgun (WGS) entry which is preliminary data.</text>
</comment>
<dbReference type="RefSeq" id="WP_036558627.1">
    <property type="nucleotide sequence ID" value="NZ_JRNI01000017.1"/>
</dbReference>
<evidence type="ECO:0000256" key="4">
    <source>
        <dbReference type="ARBA" id="ARBA00023004"/>
    </source>
</evidence>
<proteinExistence type="inferred from homology"/>
<dbReference type="HAMAP" id="MF_00323">
    <property type="entry name" value="Ferrochelatase"/>
    <property type="match status" value="1"/>
</dbReference>
<comment type="catalytic activity">
    <reaction evidence="8">
        <text>Fe-coproporphyrin III + 2 H(+) = coproporphyrin III + Fe(2+)</text>
        <dbReference type="Rhea" id="RHEA:49572"/>
        <dbReference type="ChEBI" id="CHEBI:15378"/>
        <dbReference type="ChEBI" id="CHEBI:29033"/>
        <dbReference type="ChEBI" id="CHEBI:68438"/>
        <dbReference type="ChEBI" id="CHEBI:131725"/>
        <dbReference type="EC" id="4.99.1.9"/>
    </reaction>
    <physiologicalReaction direction="right-to-left" evidence="8">
        <dbReference type="Rhea" id="RHEA:49574"/>
    </physiologicalReaction>
</comment>
<feature type="binding site" evidence="9">
    <location>
        <position position="207"/>
    </location>
    <ligand>
        <name>Fe(2+)</name>
        <dbReference type="ChEBI" id="CHEBI:29033"/>
    </ligand>
</feature>
<feature type="binding site" evidence="9">
    <location>
        <position position="288"/>
    </location>
    <ligand>
        <name>Fe(2+)</name>
        <dbReference type="ChEBI" id="CHEBI:29033"/>
    </ligand>
</feature>
<gene>
    <name evidence="9" type="primary">hemH</name>
    <name evidence="11" type="ORF">HMPREF2130_04800</name>
</gene>
<dbReference type="InterPro" id="IPR033659">
    <property type="entry name" value="Ferrochelatase_N"/>
</dbReference>
<evidence type="ECO:0000256" key="5">
    <source>
        <dbReference type="ARBA" id="ARBA00023133"/>
    </source>
</evidence>
<dbReference type="PANTHER" id="PTHR11108:SF1">
    <property type="entry name" value="FERROCHELATASE, MITOCHONDRIAL"/>
    <property type="match status" value="1"/>
</dbReference>
<dbReference type="GO" id="GO:0005737">
    <property type="term" value="C:cytoplasm"/>
    <property type="evidence" value="ECO:0007669"/>
    <property type="project" value="UniProtKB-SubCell"/>
</dbReference>
<keyword evidence="4 9" id="KW-0408">Iron</keyword>
<reference evidence="11 12" key="1">
    <citation type="submission" date="2014-07" db="EMBL/GenBank/DDBJ databases">
        <authorList>
            <person name="McCorrison J."/>
            <person name="Sanka R."/>
            <person name="Torralba M."/>
            <person name="Gillis M."/>
            <person name="Haft D.H."/>
            <person name="Methe B."/>
            <person name="Sutton G."/>
            <person name="Nelson K.E."/>
        </authorList>
    </citation>
    <scope>NUCLEOTIDE SEQUENCE [LARGE SCALE GENOMIC DNA]</scope>
    <source>
        <strain evidence="11 12">DNF00040</strain>
    </source>
</reference>
<organism evidence="11 12">
    <name type="scientific">Oligella urethralis DNF00040</name>
    <dbReference type="NCBI Taxonomy" id="1401065"/>
    <lineage>
        <taxon>Bacteria</taxon>
        <taxon>Pseudomonadati</taxon>
        <taxon>Pseudomonadota</taxon>
        <taxon>Betaproteobacteria</taxon>
        <taxon>Burkholderiales</taxon>
        <taxon>Alcaligenaceae</taxon>
        <taxon>Oligella</taxon>
    </lineage>
</organism>
<name>A0A095Z8W3_9BURK</name>
<comment type="subcellular location">
    <subcellularLocation>
        <location evidence="9 10">Cytoplasm</location>
    </subcellularLocation>
</comment>
<dbReference type="OrthoDB" id="9809741at2"/>
<dbReference type="PANTHER" id="PTHR11108">
    <property type="entry name" value="FERROCHELATASE"/>
    <property type="match status" value="1"/>
</dbReference>
<protein>
    <recommendedName>
        <fullName evidence="9 10">Ferrochelatase</fullName>
        <ecNumber evidence="9 10">4.98.1.1</ecNumber>
    </recommendedName>
    <alternativeName>
        <fullName evidence="9">Heme synthase</fullName>
    </alternativeName>
    <alternativeName>
        <fullName evidence="9">Protoheme ferro-lyase</fullName>
    </alternativeName>
</protein>
<dbReference type="NCBIfam" id="TIGR00109">
    <property type="entry name" value="hemH"/>
    <property type="match status" value="1"/>
</dbReference>
<evidence type="ECO:0000256" key="2">
    <source>
        <dbReference type="ARBA" id="ARBA00022490"/>
    </source>
</evidence>
<dbReference type="GO" id="GO:0004325">
    <property type="term" value="F:ferrochelatase activity"/>
    <property type="evidence" value="ECO:0007669"/>
    <property type="project" value="UniProtKB-UniRule"/>
</dbReference>
<comment type="pathway">
    <text evidence="9 10">Porphyrin-containing compound metabolism; protoheme biosynthesis; protoheme from protoporphyrin-IX: step 1/1.</text>
</comment>
<dbReference type="eggNOG" id="COG0276">
    <property type="taxonomic scope" value="Bacteria"/>
</dbReference>
<dbReference type="GO" id="GO:0006783">
    <property type="term" value="P:heme biosynthetic process"/>
    <property type="evidence" value="ECO:0007669"/>
    <property type="project" value="UniProtKB-UniRule"/>
</dbReference>
<dbReference type="CDD" id="cd00419">
    <property type="entry name" value="Ferrochelatase_C"/>
    <property type="match status" value="1"/>
</dbReference>
<dbReference type="CDD" id="cd03411">
    <property type="entry name" value="Ferrochelatase_N"/>
    <property type="match status" value="1"/>
</dbReference>
<evidence type="ECO:0000256" key="8">
    <source>
        <dbReference type="ARBA" id="ARBA00024536"/>
    </source>
</evidence>
<keyword evidence="2 9" id="KW-0963">Cytoplasm</keyword>
<evidence type="ECO:0000256" key="10">
    <source>
        <dbReference type="RuleBase" id="RU000607"/>
    </source>
</evidence>
<keyword evidence="3 9" id="KW-0479">Metal-binding</keyword>
<sequence>MNQASAQTKPIGVLLVNLGTPKEPTPAAVKAYLDEFLSDPKVVELPPWLWQPLLKFVITPRRSKHVAANYQLIWMPQGSPLYVHTKAQADKLQQRLSAACQAEQAPVLVDFAMRYGEPRLNERLDALRAQGCENILVVPMYPQFSGSTTGTILDYLGRYNVNLRDPVNFRAIKHYTDRPRYIEALARSIENYWSQHGKAEHLLLSFHGLPQAMVDKGDPYWDHCHLTAALLREALQAQGVPLAVSFQSRFGKAKWIAPSTEETVRKCAQAGIKKLDVICPGFSVDCLETLEEIAMGCKEIFEQEEGGEALRYIPCLNAEDDWMHALQSLVETNLQGWR</sequence>
<evidence type="ECO:0000313" key="11">
    <source>
        <dbReference type="EMBL" id="KGF31103.1"/>
    </source>
</evidence>
<dbReference type="Pfam" id="PF00762">
    <property type="entry name" value="Ferrochelatase"/>
    <property type="match status" value="1"/>
</dbReference>
<dbReference type="InterPro" id="IPR033644">
    <property type="entry name" value="Ferrochelatase_C"/>
</dbReference>
<dbReference type="FunFam" id="3.40.50.1400:FF:000002">
    <property type="entry name" value="Ferrochelatase"/>
    <property type="match status" value="1"/>
</dbReference>
<keyword evidence="6 9" id="KW-0456">Lyase</keyword>
<dbReference type="GO" id="GO:0046872">
    <property type="term" value="F:metal ion binding"/>
    <property type="evidence" value="ECO:0007669"/>
    <property type="project" value="UniProtKB-KW"/>
</dbReference>
<dbReference type="EC" id="4.98.1.1" evidence="9 10"/>
<dbReference type="InterPro" id="IPR019772">
    <property type="entry name" value="Ferrochelatase_AS"/>
</dbReference>
<evidence type="ECO:0000256" key="3">
    <source>
        <dbReference type="ARBA" id="ARBA00022723"/>
    </source>
</evidence>
<keyword evidence="5 9" id="KW-0350">Heme biosynthesis</keyword>
<evidence type="ECO:0000313" key="12">
    <source>
        <dbReference type="Proteomes" id="UP000029629"/>
    </source>
</evidence>